<dbReference type="OrthoDB" id="9799456at2"/>
<keyword evidence="1" id="KW-0472">Membrane</keyword>
<protein>
    <recommendedName>
        <fullName evidence="4">Zinc-finger protein</fullName>
    </recommendedName>
</protein>
<dbReference type="HOGENOM" id="CLU_133751_1_0_5"/>
<keyword evidence="1" id="KW-0812">Transmembrane</keyword>
<organism evidence="2 3">
    <name type="scientific">Novosphingobium nitrogenifigens DSM 19370</name>
    <dbReference type="NCBI Taxonomy" id="983920"/>
    <lineage>
        <taxon>Bacteria</taxon>
        <taxon>Pseudomonadati</taxon>
        <taxon>Pseudomonadota</taxon>
        <taxon>Alphaproteobacteria</taxon>
        <taxon>Sphingomonadales</taxon>
        <taxon>Sphingomonadaceae</taxon>
        <taxon>Novosphingobium</taxon>
    </lineage>
</organism>
<comment type="caution">
    <text evidence="2">The sequence shown here is derived from an EMBL/GenBank/DDBJ whole genome shotgun (WGS) entry which is preliminary data.</text>
</comment>
<sequence length="138" mass="15454">MANDKLRRIFRSGWRGTCPECGKGPMFAGWLKLVERCPVCGLDYRFAHADDGPAFFALCITAFPLTFVAVWVQVQFDPPWWVHALVSLPIVAVGCLGSLRPFKGWLVASQYLNRAVEAGTETAWHRLDARDDGDQDAR</sequence>
<name>F1Z629_9SPHN</name>
<gene>
    <name evidence="2" type="ORF">Y88_2250</name>
</gene>
<reference evidence="2 3" key="1">
    <citation type="journal article" date="2012" name="J. Bacteriol.">
        <title>Draft Genome Sequence of Novosphingobium nitrogenifigens Y88T.</title>
        <authorList>
            <person name="Strabala T.J."/>
            <person name="Macdonald L."/>
            <person name="Liu V."/>
            <person name="Smit A.M."/>
        </authorList>
    </citation>
    <scope>NUCLEOTIDE SEQUENCE [LARGE SCALE GENOMIC DNA]</scope>
    <source>
        <strain evidence="2 3">DSM 19370</strain>
    </source>
</reference>
<keyword evidence="1" id="KW-1133">Transmembrane helix</keyword>
<dbReference type="AlphaFoldDB" id="F1Z629"/>
<dbReference type="InterPro" id="IPR009325">
    <property type="entry name" value="DUF983"/>
</dbReference>
<dbReference type="RefSeq" id="WP_008069580.1">
    <property type="nucleotide sequence ID" value="NZ_AQWK01000003.1"/>
</dbReference>
<accession>F1Z629</accession>
<feature type="transmembrane region" description="Helical" evidence="1">
    <location>
        <begin position="80"/>
        <end position="99"/>
    </location>
</feature>
<dbReference type="Proteomes" id="UP000004728">
    <property type="component" value="Unassembled WGS sequence"/>
</dbReference>
<evidence type="ECO:0000313" key="2">
    <source>
        <dbReference type="EMBL" id="EGD59811.1"/>
    </source>
</evidence>
<dbReference type="InParanoid" id="F1Z629"/>
<dbReference type="eggNOG" id="COG5349">
    <property type="taxonomic scope" value="Bacteria"/>
</dbReference>
<feature type="transmembrane region" description="Helical" evidence="1">
    <location>
        <begin position="54"/>
        <end position="74"/>
    </location>
</feature>
<evidence type="ECO:0000256" key="1">
    <source>
        <dbReference type="SAM" id="Phobius"/>
    </source>
</evidence>
<dbReference type="STRING" id="983920.Y88_2250"/>
<dbReference type="Pfam" id="PF06170">
    <property type="entry name" value="DUF983"/>
    <property type="match status" value="1"/>
</dbReference>
<keyword evidence="3" id="KW-1185">Reference proteome</keyword>
<proteinExistence type="predicted"/>
<evidence type="ECO:0000313" key="3">
    <source>
        <dbReference type="Proteomes" id="UP000004728"/>
    </source>
</evidence>
<dbReference type="EMBL" id="AEWJ01000024">
    <property type="protein sequence ID" value="EGD59811.1"/>
    <property type="molecule type" value="Genomic_DNA"/>
</dbReference>
<evidence type="ECO:0008006" key="4">
    <source>
        <dbReference type="Google" id="ProtNLM"/>
    </source>
</evidence>